<dbReference type="PROSITE" id="PS51278">
    <property type="entry name" value="GATASE_TYPE_2"/>
    <property type="match status" value="1"/>
</dbReference>
<evidence type="ECO:0000259" key="1">
    <source>
        <dbReference type="PROSITE" id="PS51278"/>
    </source>
</evidence>
<protein>
    <recommendedName>
        <fullName evidence="1">Glutamine amidotransferase type-2 domain-containing protein</fullName>
    </recommendedName>
</protein>
<organism evidence="2">
    <name type="scientific">marine sediment metagenome</name>
    <dbReference type="NCBI Taxonomy" id="412755"/>
    <lineage>
        <taxon>unclassified sequences</taxon>
        <taxon>metagenomes</taxon>
        <taxon>ecological metagenomes</taxon>
    </lineage>
</organism>
<sequence>MCSIIGGIIDNTINQQQKKLLLEIVRTALTRKGYDGFSLTAFSRKNSHEYKYQHPEAILSTFHDLLLNVDGKCLFMLFGRATPETEEEATNLEMIQPFSFLDTITVHHGLIANYTSLKDTYNLELRTSIDSEVIPFFVNSLIKEIPLTDKTMQDAQGKFGIVVDGSHVILFVNNERLGFINNYLGLWGISLNGEFKLGSNNTNFVVYNTDLSKLYNNQFELPLYSASWLGGLR</sequence>
<gene>
    <name evidence="2" type="ORF">LCGC14_2267300</name>
</gene>
<dbReference type="SUPFAM" id="SSF56235">
    <property type="entry name" value="N-terminal nucleophile aminohydrolases (Ntn hydrolases)"/>
    <property type="match status" value="1"/>
</dbReference>
<accession>A0A0F9CYA3</accession>
<evidence type="ECO:0000313" key="2">
    <source>
        <dbReference type="EMBL" id="KKL54249.1"/>
    </source>
</evidence>
<feature type="domain" description="Glutamine amidotransferase type-2" evidence="1">
    <location>
        <begin position="2"/>
        <end position="233"/>
    </location>
</feature>
<name>A0A0F9CYA3_9ZZZZ</name>
<dbReference type="EMBL" id="LAZR01031266">
    <property type="protein sequence ID" value="KKL54249.1"/>
    <property type="molecule type" value="Genomic_DNA"/>
</dbReference>
<proteinExistence type="predicted"/>
<dbReference type="Gene3D" id="3.60.20.10">
    <property type="entry name" value="Glutamine Phosphoribosylpyrophosphate, subunit 1, domain 1"/>
    <property type="match status" value="1"/>
</dbReference>
<comment type="caution">
    <text evidence="2">The sequence shown here is derived from an EMBL/GenBank/DDBJ whole genome shotgun (WGS) entry which is preliminary data.</text>
</comment>
<reference evidence="2" key="1">
    <citation type="journal article" date="2015" name="Nature">
        <title>Complex archaea that bridge the gap between prokaryotes and eukaryotes.</title>
        <authorList>
            <person name="Spang A."/>
            <person name="Saw J.H."/>
            <person name="Jorgensen S.L."/>
            <person name="Zaremba-Niedzwiedzka K."/>
            <person name="Martijn J."/>
            <person name="Lind A.E."/>
            <person name="van Eijk R."/>
            <person name="Schleper C."/>
            <person name="Guy L."/>
            <person name="Ettema T.J."/>
        </authorList>
    </citation>
    <scope>NUCLEOTIDE SEQUENCE</scope>
</reference>
<dbReference type="InterPro" id="IPR017932">
    <property type="entry name" value="GATase_2_dom"/>
</dbReference>
<dbReference type="InterPro" id="IPR029055">
    <property type="entry name" value="Ntn_hydrolases_N"/>
</dbReference>
<dbReference type="AlphaFoldDB" id="A0A0F9CYA3"/>